<dbReference type="Proteomes" id="UP000829447">
    <property type="component" value="Linkage Group LG15"/>
</dbReference>
<keyword evidence="2" id="KW-1185">Reference proteome</keyword>
<reference evidence="1 2" key="1">
    <citation type="journal article" date="2022" name="bioRxiv">
        <title>An ancient truncated duplication of the anti-Mullerian hormone receptor type 2 gene is a potential conserved master sex determinant in the Pangasiidae catfish family.</title>
        <authorList>
            <person name="Wen M."/>
            <person name="Pan Q."/>
            <person name="Jouanno E."/>
            <person name="Montfort J."/>
            <person name="Zahm M."/>
            <person name="Cabau C."/>
            <person name="Klopp C."/>
            <person name="Iampietro C."/>
            <person name="Roques C."/>
            <person name="Bouchez O."/>
            <person name="Castinel A."/>
            <person name="Donnadieu C."/>
            <person name="Parrinello H."/>
            <person name="Poncet C."/>
            <person name="Belmonte E."/>
            <person name="Gautier V."/>
            <person name="Avarre J.-C."/>
            <person name="Dugue R."/>
            <person name="Gustiano R."/>
            <person name="Ha T.T.T."/>
            <person name="Campet M."/>
            <person name="Sriphairoj K."/>
            <person name="Ribolli J."/>
            <person name="de Almeida F.L."/>
            <person name="Desvignes T."/>
            <person name="Postlethwait J.H."/>
            <person name="Bucao C.F."/>
            <person name="Robinson-Rechavi M."/>
            <person name="Bobe J."/>
            <person name="Herpin A."/>
            <person name="Guiguen Y."/>
        </authorList>
    </citation>
    <scope>NUCLEOTIDE SEQUENCE [LARGE SCALE GENOMIC DNA]</scope>
    <source>
        <strain evidence="1">YG-Dec2019</strain>
    </source>
</reference>
<name>A0ACC5X607_PANGG</name>
<accession>A0ACC5X607</accession>
<protein>
    <submittedName>
        <fullName evidence="1">Uncharacterized protein</fullName>
    </submittedName>
</protein>
<proteinExistence type="predicted"/>
<comment type="caution">
    <text evidence="1">The sequence shown here is derived from an EMBL/GenBank/DDBJ whole genome shotgun (WGS) entry which is preliminary data.</text>
</comment>
<evidence type="ECO:0000313" key="2">
    <source>
        <dbReference type="Proteomes" id="UP000829447"/>
    </source>
</evidence>
<sequence>MALVTSQSVLYEALCLIGVCLQQNRPSSTFVKRICLDLLESAWTKMKSLKAKFRKTDTNEWSKNDERLLSAVEHGETEKVTSLLAKKGASATKLDGEGKSALHVAATRGQAECLAIILAHGVDVSVVDAAGFSALHLAAKNNHQECAKKLIQSKCVIDALDSGGRTALHHAAANGNVVIVQLLCEHKCPVNLKDMDGFTPLLLSARHAHTEVCGILLDWGANINACDRNGRSAVMLAGESSCVAAVELLVHKGADLRLLDSLGHDVLHYAKLSGSAEVRAVITAALQRHPAESDKNSPRSQQHDHTAKLNDERSTTPKKRKAPPPPISPVQLLDVMSPPYVTPNETPVSSKGDKRFNYKEEELRSVSLLREEIEKLQEEKSMLLETIEDLKQIMEQTEPKTERCENSALLAALQAKVASLSLENQQLAQIIKKRPPPQGEEGQEDSRPNSIDSNVSYHSTRAEFDLSSEQELSEVSAFKHEEVSEPTKLVYEEEIALLRDALQSLQVELDESRLENRSLQARLELNSHTGEIRNQGLSESTAELKAKLADMQKKHQEVVSELETLRMERQRVAPTGSPSQDDQVLQKFQYLKGCLEQEVKDLKTKLDKLQEEKMHDAQLIKELEARLESESQELKNSYSILVENINQEKALLIEKYEEAQDEIKMLQEALRGTVSVEAAAKDFDEMKAEMGDVIEGLQKRLLELSKSYSEAKNELAEARTQLQAKALETKQLSQAVCLTKEQHEEKLQELTLKMKDVQNSSKDTEVKYQSALKEISQLKQDAEIQAKSSVSIADHTQVVASLGTAIKSLESEVDVLKQQLTQKTSQLDALQNRPTVEKDTTPNDCVSKMEHEQMRESLERKINHLTQLLQDALRKQDEMALEVTAAWQEVKDGKNEKEAAQKLAVAREQENNALSGKCREAQEAITQLKKQVENHVNSEREKNKKIDDLSKEVGKLKEALNSLSQLSYTTSSPKSRQQSQQVDSLQQQIKQLQYQLSESKKRHHEIVSVYRMHLLYAVQGQMDEDVQKALKQILVMCKIPSEDK</sequence>
<evidence type="ECO:0000313" key="1">
    <source>
        <dbReference type="EMBL" id="MCI4386682.1"/>
    </source>
</evidence>
<organism evidence="1 2">
    <name type="scientific">Pangasianodon gigas</name>
    <name type="common">Mekong giant catfish</name>
    <name type="synonym">Pangasius gigas</name>
    <dbReference type="NCBI Taxonomy" id="30993"/>
    <lineage>
        <taxon>Eukaryota</taxon>
        <taxon>Metazoa</taxon>
        <taxon>Chordata</taxon>
        <taxon>Craniata</taxon>
        <taxon>Vertebrata</taxon>
        <taxon>Euteleostomi</taxon>
        <taxon>Actinopterygii</taxon>
        <taxon>Neopterygii</taxon>
        <taxon>Teleostei</taxon>
        <taxon>Ostariophysi</taxon>
        <taxon>Siluriformes</taxon>
        <taxon>Pangasiidae</taxon>
        <taxon>Pangasianodon</taxon>
    </lineage>
</organism>
<dbReference type="EMBL" id="CM040468">
    <property type="protein sequence ID" value="MCI4386682.1"/>
    <property type="molecule type" value="Genomic_DNA"/>
</dbReference>
<gene>
    <name evidence="1" type="ORF">PGIGA_G00065330</name>
</gene>